<comment type="similarity">
    <text evidence="2">Belongs to the EccD/Snm4 family.</text>
</comment>
<protein>
    <recommendedName>
        <fullName evidence="8">EccD-like transmembrane domain-containing protein</fullName>
    </recommendedName>
</protein>
<keyword evidence="3" id="KW-1003">Cell membrane</keyword>
<comment type="subcellular location">
    <subcellularLocation>
        <location evidence="1">Cell membrane</location>
        <topology evidence="1">Multi-pass membrane protein</topology>
    </subcellularLocation>
</comment>
<dbReference type="EMBL" id="JTLZ01000004">
    <property type="protein sequence ID" value="KHO27022.1"/>
    <property type="molecule type" value="Genomic_DNA"/>
</dbReference>
<feature type="transmembrane region" description="Helical" evidence="7">
    <location>
        <begin position="172"/>
        <end position="192"/>
    </location>
</feature>
<dbReference type="InterPro" id="IPR024962">
    <property type="entry name" value="YukD-like"/>
</dbReference>
<evidence type="ECO:0000256" key="1">
    <source>
        <dbReference type="ARBA" id="ARBA00004651"/>
    </source>
</evidence>
<evidence type="ECO:0000256" key="2">
    <source>
        <dbReference type="ARBA" id="ARBA00006162"/>
    </source>
</evidence>
<feature type="transmembrane region" description="Helical" evidence="7">
    <location>
        <begin position="334"/>
        <end position="351"/>
    </location>
</feature>
<evidence type="ECO:0000256" key="4">
    <source>
        <dbReference type="ARBA" id="ARBA00022692"/>
    </source>
</evidence>
<evidence type="ECO:0000256" key="7">
    <source>
        <dbReference type="SAM" id="Phobius"/>
    </source>
</evidence>
<name>A0ABR4YXR1_9MYCO</name>
<feature type="transmembrane region" description="Helical" evidence="7">
    <location>
        <begin position="308"/>
        <end position="328"/>
    </location>
</feature>
<evidence type="ECO:0000259" key="8">
    <source>
        <dbReference type="Pfam" id="PF19053"/>
    </source>
</evidence>
<keyword evidence="10" id="KW-1185">Reference proteome</keyword>
<feature type="transmembrane region" description="Helical" evidence="7">
    <location>
        <begin position="222"/>
        <end position="243"/>
    </location>
</feature>
<dbReference type="NCBIfam" id="TIGR03920">
    <property type="entry name" value="T7SS_EccD"/>
    <property type="match status" value="1"/>
</dbReference>
<feature type="domain" description="EccD-like transmembrane" evidence="8">
    <location>
        <begin position="117"/>
        <end position="443"/>
    </location>
</feature>
<feature type="transmembrane region" description="Helical" evidence="7">
    <location>
        <begin position="113"/>
        <end position="131"/>
    </location>
</feature>
<feature type="transmembrane region" description="Helical" evidence="7">
    <location>
        <begin position="198"/>
        <end position="215"/>
    </location>
</feature>
<gene>
    <name evidence="9" type="ORF">QQ44_05650</name>
</gene>
<dbReference type="Pfam" id="PF19053">
    <property type="entry name" value="EccD"/>
    <property type="match status" value="1"/>
</dbReference>
<dbReference type="Proteomes" id="UP000031004">
    <property type="component" value="Unassembled WGS sequence"/>
</dbReference>
<proteinExistence type="inferred from homology"/>
<feature type="transmembrane region" description="Helical" evidence="7">
    <location>
        <begin position="249"/>
        <end position="265"/>
    </location>
</feature>
<dbReference type="Pfam" id="PF08817">
    <property type="entry name" value="YukD"/>
    <property type="match status" value="1"/>
</dbReference>
<evidence type="ECO:0000313" key="10">
    <source>
        <dbReference type="Proteomes" id="UP000031004"/>
    </source>
</evidence>
<accession>A0ABR4YXR1</accession>
<evidence type="ECO:0000313" key="9">
    <source>
        <dbReference type="EMBL" id="KHO27022.1"/>
    </source>
</evidence>
<dbReference type="InterPro" id="IPR044049">
    <property type="entry name" value="EccD_transm"/>
</dbReference>
<dbReference type="Gene3D" id="3.10.20.90">
    <property type="entry name" value="Phosphatidylinositol 3-kinase Catalytic Subunit, Chain A, domain 1"/>
    <property type="match status" value="1"/>
</dbReference>
<comment type="caution">
    <text evidence="9">The sequence shown here is derived from an EMBL/GenBank/DDBJ whole genome shotgun (WGS) entry which is preliminary data.</text>
</comment>
<dbReference type="RefSeq" id="WP_039317046.1">
    <property type="nucleotide sequence ID" value="NZ_JTLZ01000004.1"/>
</dbReference>
<dbReference type="InterPro" id="IPR006707">
    <property type="entry name" value="T7SS_EccD"/>
</dbReference>
<feature type="transmembrane region" description="Helical" evidence="7">
    <location>
        <begin position="389"/>
        <end position="407"/>
    </location>
</feature>
<sequence length="448" mass="44727">MPDSLRHVSIHCGTPLEATAGAAVDLSLPAAMTVGELLPWIVDALGAGDGTPRRWQLAFLGGRSLDESATLVQNDIHDGDLLILTGPGDRPVPDRAPMSALTIDSADDGLPTGLRVAACLWACALGLGALAWSGLGSVGWDRIAAAAAVAVSVTAIAVSAPRLGLSSTATATLNVVAVAVVGILGFLVVPAGPAPANVFLATTAAGSLGIALIRASACGRQILLAVVTLTGVLAAATGLAALWPLPTPALGAVVSALGVGVLPLSPRLSIALAGLTPPVPGYPDAGEDTLSDETFDDDARARQGHQNLVSLVAGCTAAAALGTVVLALSGLQRVTGIEVAFAVAVGVALLLRSRTYASGHCRTVSGVCGFLSLSATFVLVVAWCPAYGSWTGILAVAAGVVVIWPVSVQSPVAARIADVVEYGTLAAVVPLACWLAGAFDLVGDLALR</sequence>
<feature type="transmembrane region" description="Helical" evidence="7">
    <location>
        <begin position="143"/>
        <end position="160"/>
    </location>
</feature>
<evidence type="ECO:0000256" key="6">
    <source>
        <dbReference type="ARBA" id="ARBA00023136"/>
    </source>
</evidence>
<keyword evidence="5 7" id="KW-1133">Transmembrane helix</keyword>
<reference evidence="9 10" key="1">
    <citation type="submission" date="2014-11" db="EMBL/GenBank/DDBJ databases">
        <title>Mycobacterium setense Manresensis Genome.</title>
        <authorList>
            <person name="Rech G."/>
            <person name="Sumoy L."/>
        </authorList>
    </citation>
    <scope>NUCLEOTIDE SEQUENCE [LARGE SCALE GENOMIC DNA]</scope>
    <source>
        <strain evidence="9 10">Manresensis</strain>
    </source>
</reference>
<keyword evidence="6 7" id="KW-0472">Membrane</keyword>
<feature type="transmembrane region" description="Helical" evidence="7">
    <location>
        <begin position="419"/>
        <end position="439"/>
    </location>
</feature>
<organism evidence="9 10">
    <name type="scientific">Mycolicibacterium setense</name>
    <dbReference type="NCBI Taxonomy" id="431269"/>
    <lineage>
        <taxon>Bacteria</taxon>
        <taxon>Bacillati</taxon>
        <taxon>Actinomycetota</taxon>
        <taxon>Actinomycetes</taxon>
        <taxon>Mycobacteriales</taxon>
        <taxon>Mycobacteriaceae</taxon>
        <taxon>Mycolicibacterium</taxon>
    </lineage>
</organism>
<evidence type="ECO:0000256" key="3">
    <source>
        <dbReference type="ARBA" id="ARBA00022475"/>
    </source>
</evidence>
<feature type="transmembrane region" description="Helical" evidence="7">
    <location>
        <begin position="363"/>
        <end position="383"/>
    </location>
</feature>
<keyword evidence="4 7" id="KW-0812">Transmembrane</keyword>
<evidence type="ECO:0000256" key="5">
    <source>
        <dbReference type="ARBA" id="ARBA00022989"/>
    </source>
</evidence>